<gene>
    <name evidence="2" type="ORF">RDB_LOCUS151099</name>
</gene>
<accession>A0A8H3BET1</accession>
<name>A0A8H3BET1_9AGAM</name>
<protein>
    <submittedName>
        <fullName evidence="2">Uncharacterized protein</fullName>
    </submittedName>
</protein>
<evidence type="ECO:0000256" key="1">
    <source>
        <dbReference type="SAM" id="MobiDB-lite"/>
    </source>
</evidence>
<feature type="region of interest" description="Disordered" evidence="1">
    <location>
        <begin position="94"/>
        <end position="140"/>
    </location>
</feature>
<evidence type="ECO:0000313" key="3">
    <source>
        <dbReference type="Proteomes" id="UP000663846"/>
    </source>
</evidence>
<organism evidence="2 3">
    <name type="scientific">Rhizoctonia solani</name>
    <dbReference type="NCBI Taxonomy" id="456999"/>
    <lineage>
        <taxon>Eukaryota</taxon>
        <taxon>Fungi</taxon>
        <taxon>Dikarya</taxon>
        <taxon>Basidiomycota</taxon>
        <taxon>Agaricomycotina</taxon>
        <taxon>Agaricomycetes</taxon>
        <taxon>Cantharellales</taxon>
        <taxon>Ceratobasidiaceae</taxon>
        <taxon>Rhizoctonia</taxon>
    </lineage>
</organism>
<sequence length="281" mass="32222">MPMAQTHTKNKRSIARKAPIQVAPKQDRSYTSPFPEYIEHKDGLYRCLLCKDHTLERHMWLGRGGILQHQKRGMRHRQLVKEWEATRDGLKATKREREESELSILDEIGVSEITEEQAESENSSAVGDPESSPEPVVEESKTPALYYPTISWDEPVQQGVRVAFDDLENISRKSETPVPQITAPEVKKELEKLDDKSSQNSACEYGSIKTNGYYTCTWCQLPYTPQRKYRRCKRAVSIRCEESAVLIRESTPLTDRPSLEYPDIKDSEPEGFILGYVLDSE</sequence>
<reference evidence="2" key="1">
    <citation type="submission" date="2021-01" db="EMBL/GenBank/DDBJ databases">
        <authorList>
            <person name="Kaushik A."/>
        </authorList>
    </citation>
    <scope>NUCLEOTIDE SEQUENCE</scope>
    <source>
        <strain evidence="2">AG1-1C</strain>
    </source>
</reference>
<feature type="region of interest" description="Disordered" evidence="1">
    <location>
        <begin position="1"/>
        <end position="34"/>
    </location>
</feature>
<dbReference type="EMBL" id="CAJMWS010000613">
    <property type="protein sequence ID" value="CAE6455106.1"/>
    <property type="molecule type" value="Genomic_DNA"/>
</dbReference>
<evidence type="ECO:0000313" key="2">
    <source>
        <dbReference type="EMBL" id="CAE6455106.1"/>
    </source>
</evidence>
<comment type="caution">
    <text evidence="2">The sequence shown here is derived from an EMBL/GenBank/DDBJ whole genome shotgun (WGS) entry which is preliminary data.</text>
</comment>
<dbReference type="Proteomes" id="UP000663846">
    <property type="component" value="Unassembled WGS sequence"/>
</dbReference>
<dbReference type="AlphaFoldDB" id="A0A8H3BET1"/>
<proteinExistence type="predicted"/>